<feature type="domain" description="PX" evidence="5">
    <location>
        <begin position="619"/>
        <end position="740"/>
    </location>
</feature>
<feature type="region of interest" description="Disordered" evidence="2">
    <location>
        <begin position="948"/>
        <end position="1040"/>
    </location>
</feature>
<dbReference type="Pfam" id="PF02194">
    <property type="entry name" value="PXA"/>
    <property type="match status" value="1"/>
</dbReference>
<protein>
    <recommendedName>
        <fullName evidence="9">Sorting nexin-25</fullName>
    </recommendedName>
</protein>
<dbReference type="Gene3D" id="1.10.167.10">
    <property type="entry name" value="Regulator of G-protein Signalling 4, domain 2"/>
    <property type="match status" value="1"/>
</dbReference>
<name>A0A7M7NHP1_STRPU</name>
<dbReference type="GeneID" id="100893808"/>
<proteinExistence type="inferred from homology"/>
<dbReference type="PROSITE" id="PS51207">
    <property type="entry name" value="PXA"/>
    <property type="match status" value="1"/>
</dbReference>
<dbReference type="InterPro" id="IPR013937">
    <property type="entry name" value="Sorting_nexin_C"/>
</dbReference>
<dbReference type="GO" id="GO:0035091">
    <property type="term" value="F:phosphatidylinositol binding"/>
    <property type="evidence" value="ECO:0000318"/>
    <property type="project" value="GO_Central"/>
</dbReference>
<feature type="compositionally biased region" description="Low complexity" evidence="2">
    <location>
        <begin position="535"/>
        <end position="547"/>
    </location>
</feature>
<dbReference type="Pfam" id="PF00787">
    <property type="entry name" value="PX"/>
    <property type="match status" value="1"/>
</dbReference>
<dbReference type="SMART" id="SM00312">
    <property type="entry name" value="PX"/>
    <property type="match status" value="1"/>
</dbReference>
<feature type="compositionally biased region" description="Basic and acidic residues" evidence="2">
    <location>
        <begin position="522"/>
        <end position="534"/>
    </location>
</feature>
<feature type="region of interest" description="Disordered" evidence="2">
    <location>
        <begin position="516"/>
        <end position="554"/>
    </location>
</feature>
<dbReference type="OrthoDB" id="120967at2759"/>
<dbReference type="SUPFAM" id="SSF64268">
    <property type="entry name" value="PX domain"/>
    <property type="match status" value="1"/>
</dbReference>
<dbReference type="Pfam" id="PF08628">
    <property type="entry name" value="Nexin_C"/>
    <property type="match status" value="1"/>
</dbReference>
<evidence type="ECO:0000313" key="8">
    <source>
        <dbReference type="Proteomes" id="UP000007110"/>
    </source>
</evidence>
<dbReference type="SMART" id="SM00315">
    <property type="entry name" value="RGS"/>
    <property type="match status" value="1"/>
</dbReference>
<dbReference type="PROSITE" id="PS50132">
    <property type="entry name" value="RGS"/>
    <property type="match status" value="1"/>
</dbReference>
<dbReference type="RefSeq" id="XP_030836765.1">
    <property type="nucleotide sequence ID" value="XM_030980905.1"/>
</dbReference>
<feature type="transmembrane region" description="Helical" evidence="3">
    <location>
        <begin position="7"/>
        <end position="28"/>
    </location>
</feature>
<dbReference type="InterPro" id="IPR003114">
    <property type="entry name" value="Phox_assoc"/>
</dbReference>
<dbReference type="PRINTS" id="PR01301">
    <property type="entry name" value="RGSPROTEIN"/>
</dbReference>
<feature type="compositionally biased region" description="Basic and acidic residues" evidence="2">
    <location>
        <begin position="999"/>
        <end position="1017"/>
    </location>
</feature>
<keyword evidence="3" id="KW-1133">Transmembrane helix</keyword>
<evidence type="ECO:0000256" key="2">
    <source>
        <dbReference type="SAM" id="MobiDB-lite"/>
    </source>
</evidence>
<feature type="region of interest" description="Disordered" evidence="2">
    <location>
        <begin position="766"/>
        <end position="785"/>
    </location>
</feature>
<dbReference type="InterPro" id="IPR036305">
    <property type="entry name" value="RGS_sf"/>
</dbReference>
<evidence type="ECO:0000259" key="5">
    <source>
        <dbReference type="PROSITE" id="PS50195"/>
    </source>
</evidence>
<keyword evidence="3" id="KW-0812">Transmembrane</keyword>
<dbReference type="AlphaFoldDB" id="A0A7M7NHP1"/>
<keyword evidence="8" id="KW-1185">Reference proteome</keyword>
<reference evidence="8" key="1">
    <citation type="submission" date="2015-02" db="EMBL/GenBank/DDBJ databases">
        <title>Genome sequencing for Strongylocentrotus purpuratus.</title>
        <authorList>
            <person name="Murali S."/>
            <person name="Liu Y."/>
            <person name="Vee V."/>
            <person name="English A."/>
            <person name="Wang M."/>
            <person name="Skinner E."/>
            <person name="Han Y."/>
            <person name="Muzny D.M."/>
            <person name="Worley K.C."/>
            <person name="Gibbs R.A."/>
        </authorList>
    </citation>
    <scope>NUCLEOTIDE SEQUENCE</scope>
</reference>
<dbReference type="Gene3D" id="3.30.1520.10">
    <property type="entry name" value="Phox-like domain"/>
    <property type="match status" value="1"/>
</dbReference>
<keyword evidence="3" id="KW-0472">Membrane</keyword>
<evidence type="ECO:0000259" key="4">
    <source>
        <dbReference type="PROSITE" id="PS50132"/>
    </source>
</evidence>
<dbReference type="SMART" id="SM00313">
    <property type="entry name" value="PXA"/>
    <property type="match status" value="1"/>
</dbReference>
<dbReference type="SUPFAM" id="SSF48097">
    <property type="entry name" value="Regulator of G-protein signaling, RGS"/>
    <property type="match status" value="1"/>
</dbReference>
<evidence type="ECO:0000313" key="7">
    <source>
        <dbReference type="EnsemblMetazoa" id="XP_030836765"/>
    </source>
</evidence>
<sequence length="1040" mass="118386">MIFIGRFLNIYTVAGLGVFLAASCRLGLVSSSSPWLYLGLGLVGFILGCSLVLFSGKIKKPPITHQPPPTFQTLVTKIMELKGRRRRPGRRVVISRNIDNAIRELFHLAVRDYVMFWYNTLGQDGATFTDALENDMWEVVHNMAMRLKRIDMVRFLSSDVVYKLCDHFQKLRETSVREGEEPKIFYLHPSLASEEAETQFFREAVEVLLVLLLPERLAGCETARQLLREIFTCQVLKPAVDMLCSPHFINTTFLMHLERTEKLVEKSKRNYAYAATYEEFIKLINSTSDVDELLQIRYHILTEIMHATVIEDLKKTRGELEGEKGRTKGNKKGDLLQGRNLKRYINQNNVAKALCEKRLKLLGGPHYQSYCKGSGSAGGQEEAYQTQRLMSLDEILGDGKKRDCFLAFLKQEGKEDLLNFWQAVESLKSSKKPRDQHMNATTVYRTFVGTSSVVKVERQLIRGMEAFLVGNAGPNAFYDAQHKIYQLLDQEHYPTFLVSEHYAKLCDELAPKTESEDFSSSVRDELQSSFREDSSNSSHETSESSESLVDQRNTVESTLQRIEEKLSNKSQALSNLKSTHGVDSKMEQLLEIEIEKLKLQKKRVELYIEQTDLWTEHIDKWRVDVCVPDIQDISDGKSEIYFLIVVHPTDPRIPTSGWVVSRRLGEFHDLQNRLKECSHWLAKVKLPQNNKKLFNRETMNEFLERSKNELQKHLTAILGDATLRHSEALYSFLIPKPNILIDAPVQEVKKGGFSLASIFKISQTEDDRSNLGDSDAEEETAQDRKDSIAEPFYSLISEIFELHGMFRWLRRTLIVFVQATFGRSINKQLRDTVDWLTSESMILFYIRYFKDSMWPEGVLAPPQQPPSLEEQRATQKEAREKFLQNLPDFLQNLLGKRNSRLGAIKIFEALQDTRTTKHIFYNVLELALLEICPELKDPKLLEQLEEEEGRMAPGGATQEDPKGGARSHQGDPTREGVPLAGDDGGLPAGSEGVQGAEGGAEKETGGARRVEGVREGDQGDQVVRQRRGTVEGKEKSDGED</sequence>
<dbReference type="InterPro" id="IPR036871">
    <property type="entry name" value="PX_dom_sf"/>
</dbReference>
<feature type="domain" description="PXA" evidence="6">
    <location>
        <begin position="95"/>
        <end position="261"/>
    </location>
</feature>
<dbReference type="InterPro" id="IPR044926">
    <property type="entry name" value="RGS_subdomain_2"/>
</dbReference>
<evidence type="ECO:0008006" key="9">
    <source>
        <dbReference type="Google" id="ProtNLM"/>
    </source>
</evidence>
<evidence type="ECO:0000259" key="6">
    <source>
        <dbReference type="PROSITE" id="PS51207"/>
    </source>
</evidence>
<dbReference type="InterPro" id="IPR001683">
    <property type="entry name" value="PX_dom"/>
</dbReference>
<dbReference type="PANTHER" id="PTHR22775">
    <property type="entry name" value="SORTING NEXIN"/>
    <property type="match status" value="1"/>
</dbReference>
<feature type="domain" description="RGS" evidence="4">
    <location>
        <begin position="391"/>
        <end position="506"/>
    </location>
</feature>
<feature type="compositionally biased region" description="Basic and acidic residues" evidence="2">
    <location>
        <begin position="1028"/>
        <end position="1040"/>
    </location>
</feature>
<reference evidence="7" key="2">
    <citation type="submission" date="2021-01" db="UniProtKB">
        <authorList>
            <consortium name="EnsemblMetazoa"/>
        </authorList>
    </citation>
    <scope>IDENTIFICATION</scope>
</reference>
<feature type="compositionally biased region" description="Basic and acidic residues" evidence="2">
    <location>
        <begin position="959"/>
        <end position="974"/>
    </location>
</feature>
<evidence type="ECO:0000256" key="1">
    <source>
        <dbReference type="ARBA" id="ARBA00010883"/>
    </source>
</evidence>
<dbReference type="InParanoid" id="A0A7M7NHP1"/>
<organism evidence="7 8">
    <name type="scientific">Strongylocentrotus purpuratus</name>
    <name type="common">Purple sea urchin</name>
    <dbReference type="NCBI Taxonomy" id="7668"/>
    <lineage>
        <taxon>Eukaryota</taxon>
        <taxon>Metazoa</taxon>
        <taxon>Echinodermata</taxon>
        <taxon>Eleutherozoa</taxon>
        <taxon>Echinozoa</taxon>
        <taxon>Echinoidea</taxon>
        <taxon>Euechinoidea</taxon>
        <taxon>Echinacea</taxon>
        <taxon>Camarodonta</taxon>
        <taxon>Echinidea</taxon>
        <taxon>Strongylocentrotidae</taxon>
        <taxon>Strongylocentrotus</taxon>
    </lineage>
</organism>
<accession>A0A7M7NHP1</accession>
<dbReference type="Pfam" id="PF00615">
    <property type="entry name" value="RGS"/>
    <property type="match status" value="1"/>
</dbReference>
<evidence type="ECO:0000256" key="3">
    <source>
        <dbReference type="SAM" id="Phobius"/>
    </source>
</evidence>
<dbReference type="PANTHER" id="PTHR22775:SF48">
    <property type="entry name" value="SORTING NEXIN-25"/>
    <property type="match status" value="1"/>
</dbReference>
<dbReference type="PROSITE" id="PS50195">
    <property type="entry name" value="PX"/>
    <property type="match status" value="1"/>
</dbReference>
<comment type="similarity">
    <text evidence="1">Belongs to the sorting nexin family.</text>
</comment>
<dbReference type="PROSITE" id="PS51257">
    <property type="entry name" value="PROKAR_LIPOPROTEIN"/>
    <property type="match status" value="1"/>
</dbReference>
<feature type="transmembrane region" description="Helical" evidence="3">
    <location>
        <begin position="34"/>
        <end position="54"/>
    </location>
</feature>
<dbReference type="KEGG" id="spu:100893808"/>
<dbReference type="InterPro" id="IPR016137">
    <property type="entry name" value="RGS"/>
</dbReference>
<dbReference type="OMA" id="HKSATHQ"/>
<dbReference type="EnsemblMetazoa" id="XM_030980905">
    <property type="protein sequence ID" value="XP_030836765"/>
    <property type="gene ID" value="LOC100893808"/>
</dbReference>
<dbReference type="Proteomes" id="UP000007110">
    <property type="component" value="Unassembled WGS sequence"/>
</dbReference>